<dbReference type="InterPro" id="IPR007349">
    <property type="entry name" value="DUF418"/>
</dbReference>
<comment type="caution">
    <text evidence="3">The sequence shown here is derived from an EMBL/GenBank/DDBJ whole genome shotgun (WGS) entry which is preliminary data.</text>
</comment>
<feature type="transmembrane region" description="Helical" evidence="1">
    <location>
        <begin position="105"/>
        <end position="121"/>
    </location>
</feature>
<keyword evidence="1" id="KW-1133">Transmembrane helix</keyword>
<accession>A0A5S3WHY5</accession>
<dbReference type="PANTHER" id="PTHR30590">
    <property type="entry name" value="INNER MEMBRANE PROTEIN"/>
    <property type="match status" value="1"/>
</dbReference>
<feature type="transmembrane region" description="Helical" evidence="1">
    <location>
        <begin position="82"/>
        <end position="99"/>
    </location>
</feature>
<feature type="domain" description="DUF418" evidence="2">
    <location>
        <begin position="197"/>
        <end position="354"/>
    </location>
</feature>
<feature type="transmembrane region" description="Helical" evidence="1">
    <location>
        <begin position="252"/>
        <end position="271"/>
    </location>
</feature>
<dbReference type="Proteomes" id="UP000310249">
    <property type="component" value="Unassembled WGS sequence"/>
</dbReference>
<evidence type="ECO:0000256" key="1">
    <source>
        <dbReference type="SAM" id="Phobius"/>
    </source>
</evidence>
<feature type="transmembrane region" description="Helical" evidence="1">
    <location>
        <begin position="170"/>
        <end position="192"/>
    </location>
</feature>
<feature type="transmembrane region" description="Helical" evidence="1">
    <location>
        <begin position="36"/>
        <end position="62"/>
    </location>
</feature>
<evidence type="ECO:0000259" key="2">
    <source>
        <dbReference type="Pfam" id="PF04235"/>
    </source>
</evidence>
<reference evidence="4" key="2">
    <citation type="submission" date="2019-06" db="EMBL/GenBank/DDBJ databases">
        <title>Co-occurence of chitin degradation, pigmentation and bioactivity in marine Pseudoalteromonas.</title>
        <authorList>
            <person name="Sonnenschein E.C."/>
            <person name="Bech P.K."/>
        </authorList>
    </citation>
    <scope>NUCLEOTIDE SEQUENCE [LARGE SCALE GENOMIC DNA]</scope>
    <source>
        <strain evidence="4">S2676</strain>
    </source>
</reference>
<dbReference type="AlphaFoldDB" id="A0A5S3WHY5"/>
<feature type="transmembrane region" description="Helical" evidence="1">
    <location>
        <begin position="204"/>
        <end position="223"/>
    </location>
</feature>
<dbReference type="EMBL" id="PNCI01000047">
    <property type="protein sequence ID" value="TMP26417.1"/>
    <property type="molecule type" value="Genomic_DNA"/>
</dbReference>
<sequence>MSKRIHGIDLARALAIFGMVVVNFKLVMGATTGSTLLISASALFEGRAAALFVILAGIGLALSCRKAQHHTLLQKKQLQNKVAMRGILLLCLGLLYLPVWPADILHFYGCYFILASWLLFASHRTLLVLCAVIVSTFPALLLIIDYSQGWHWETLTYLELWTPEGVLRRIFYNGFHPVFPWFALLLFGMWLGRQPLHQRTTQKRLFKVALLVLILIESTFFLFRLMAQNAGMQGEEITFLLSTGPIPPLPQYLISAAASSVIVLIVCIRLAQSYHHTAVFRSLEATGKLSLTFYIAHILIGMGTLEALDMLGGQSIEHALVSSLLFCLSSWLFATLWHRRFTQGPVEWLFRHLITRVETCSTRIMRVNNTE</sequence>
<dbReference type="RefSeq" id="WP_138552726.1">
    <property type="nucleotide sequence ID" value="NZ_PNCH01000042.1"/>
</dbReference>
<proteinExistence type="predicted"/>
<protein>
    <recommendedName>
        <fullName evidence="2">DUF418 domain-containing protein</fullName>
    </recommendedName>
</protein>
<feature type="transmembrane region" description="Helical" evidence="1">
    <location>
        <begin position="126"/>
        <end position="150"/>
    </location>
</feature>
<reference evidence="3 4" key="1">
    <citation type="submission" date="2018-01" db="EMBL/GenBank/DDBJ databases">
        <authorList>
            <person name="Paulsen S."/>
            <person name="Gram L.K."/>
        </authorList>
    </citation>
    <scope>NUCLEOTIDE SEQUENCE [LARGE SCALE GENOMIC DNA]</scope>
    <source>
        <strain evidence="3 4">S2676</strain>
    </source>
</reference>
<dbReference type="Pfam" id="PF04235">
    <property type="entry name" value="DUF418"/>
    <property type="match status" value="1"/>
</dbReference>
<evidence type="ECO:0000313" key="3">
    <source>
        <dbReference type="EMBL" id="TMP26417.1"/>
    </source>
</evidence>
<organism evidence="3 4">
    <name type="scientific">Pseudoalteromonas rubra</name>
    <dbReference type="NCBI Taxonomy" id="43658"/>
    <lineage>
        <taxon>Bacteria</taxon>
        <taxon>Pseudomonadati</taxon>
        <taxon>Pseudomonadota</taxon>
        <taxon>Gammaproteobacteria</taxon>
        <taxon>Alteromonadales</taxon>
        <taxon>Pseudoalteromonadaceae</taxon>
        <taxon>Pseudoalteromonas</taxon>
    </lineage>
</organism>
<evidence type="ECO:0000313" key="4">
    <source>
        <dbReference type="Proteomes" id="UP000310249"/>
    </source>
</evidence>
<feature type="transmembrane region" description="Helical" evidence="1">
    <location>
        <begin position="12"/>
        <end position="30"/>
    </location>
</feature>
<keyword evidence="1" id="KW-0812">Transmembrane</keyword>
<keyword evidence="1" id="KW-0472">Membrane</keyword>
<feature type="transmembrane region" description="Helical" evidence="1">
    <location>
        <begin position="318"/>
        <end position="337"/>
    </location>
</feature>
<gene>
    <name evidence="3" type="ORF">CWB99_19125</name>
</gene>
<name>A0A5S3WHY5_9GAMM</name>
<dbReference type="OrthoDB" id="9807744at2"/>
<dbReference type="PANTHER" id="PTHR30590:SF3">
    <property type="entry name" value="HYPOTHETICAL MEMBRANE SPANNING PROTEIN"/>
    <property type="match status" value="1"/>
</dbReference>
<dbReference type="InterPro" id="IPR052529">
    <property type="entry name" value="Bact_Transport_Assoc"/>
</dbReference>